<comment type="pathway">
    <text evidence="1 4">Quinol/quinone metabolism; menaquinone biosynthesis.</text>
</comment>
<dbReference type="InterPro" id="IPR003773">
    <property type="entry name" value="Menaquinone_biosynth"/>
</dbReference>
<comment type="caution">
    <text evidence="5">The sequence shown here is derived from an EMBL/GenBank/DDBJ whole genome shotgun (WGS) entry which is preliminary data.</text>
</comment>
<keyword evidence="6" id="KW-1185">Reference proteome</keyword>
<protein>
    <recommendedName>
        <fullName evidence="4">Chorismate dehydratase</fullName>
        <ecNumber evidence="4">4.2.1.151</ecNumber>
    </recommendedName>
    <alternativeName>
        <fullName evidence="4">Menaquinone biosynthetic enzyme MqnA</fullName>
    </alternativeName>
</protein>
<sequence>MTKKPRGIRIGRIDFANVWPLFYYFPFSAFGTEIEVTQQVPTGLNRAMAKGEIDIGPISSFAYGENFEEYMIFPHMSVSAFSHVHSLLLFHKKPLEELDNTTVMLPTTSATTVNLLKIILNKFYNLQPNYVYAEPDLETMMKEADAALLIGDHAIKASWQDMGYMVTDLGAEWTRLTGHWMSFAICVIRKQAVEQQPELVKRIYEGFLESKRKSLEDLTALVQDARTLHGGTEAYWEHYFKNLCYDFGPKQWEGLQLYYRYAAELGFLDREVKLHIWEDNSVVRVTE</sequence>
<dbReference type="EMBL" id="JAQAGZ010000006">
    <property type="protein sequence ID" value="MCZ8512941.1"/>
    <property type="molecule type" value="Genomic_DNA"/>
</dbReference>
<keyword evidence="3 4" id="KW-0456">Lyase</keyword>
<organism evidence="5 6">
    <name type="scientific">Paenibacillus gyeongsangnamensis</name>
    <dbReference type="NCBI Taxonomy" id="3388067"/>
    <lineage>
        <taxon>Bacteria</taxon>
        <taxon>Bacillati</taxon>
        <taxon>Bacillota</taxon>
        <taxon>Bacilli</taxon>
        <taxon>Bacillales</taxon>
        <taxon>Paenibacillaceae</taxon>
        <taxon>Paenibacillus</taxon>
    </lineage>
</organism>
<dbReference type="CDD" id="cd13634">
    <property type="entry name" value="PBP2_Sco4506"/>
    <property type="match status" value="1"/>
</dbReference>
<dbReference type="EC" id="4.2.1.151" evidence="4"/>
<reference evidence="5 6" key="1">
    <citation type="submission" date="2022-12" db="EMBL/GenBank/DDBJ databases">
        <title>Draft genome sequence of Paenibacillus sp. dW9.</title>
        <authorList>
            <person name="Choi E.-W."/>
            <person name="Kim D.-U."/>
        </authorList>
    </citation>
    <scope>NUCLEOTIDE SEQUENCE [LARGE SCALE GENOMIC DNA]</scope>
    <source>
        <strain evidence="6">dW9</strain>
    </source>
</reference>
<evidence type="ECO:0000256" key="2">
    <source>
        <dbReference type="ARBA" id="ARBA00022428"/>
    </source>
</evidence>
<dbReference type="RefSeq" id="WP_269881400.1">
    <property type="nucleotide sequence ID" value="NZ_JAQAGZ010000006.1"/>
</dbReference>
<proteinExistence type="inferred from homology"/>
<comment type="function">
    <text evidence="4">Catalyzes the dehydration of chorismate into 3-[(1-carboxyvinyl)oxy]benzoate, a step in the biosynthesis of menaquinone (MK, vitamin K2).</text>
</comment>
<dbReference type="SUPFAM" id="SSF53850">
    <property type="entry name" value="Periplasmic binding protein-like II"/>
    <property type="match status" value="1"/>
</dbReference>
<evidence type="ECO:0000256" key="4">
    <source>
        <dbReference type="HAMAP-Rule" id="MF_00995"/>
    </source>
</evidence>
<dbReference type="PANTHER" id="PTHR37690:SF1">
    <property type="entry name" value="CHORISMATE DEHYDRATASE"/>
    <property type="match status" value="1"/>
</dbReference>
<gene>
    <name evidence="4" type="primary">mqnA</name>
    <name evidence="5" type="ORF">O9H85_11025</name>
</gene>
<evidence type="ECO:0000256" key="1">
    <source>
        <dbReference type="ARBA" id="ARBA00004863"/>
    </source>
</evidence>
<evidence type="ECO:0000313" key="5">
    <source>
        <dbReference type="EMBL" id="MCZ8512941.1"/>
    </source>
</evidence>
<accession>A0ABT4Q7Y7</accession>
<name>A0ABT4Q7Y7_9BACL</name>
<comment type="catalytic activity">
    <reaction evidence="4">
        <text>chorismate = 3-[(1-carboxyvinyl)-oxy]benzoate + H2O</text>
        <dbReference type="Rhea" id="RHEA:40051"/>
        <dbReference type="ChEBI" id="CHEBI:15377"/>
        <dbReference type="ChEBI" id="CHEBI:29748"/>
        <dbReference type="ChEBI" id="CHEBI:76981"/>
        <dbReference type="EC" id="4.2.1.151"/>
    </reaction>
</comment>
<dbReference type="Pfam" id="PF02621">
    <property type="entry name" value="VitK2_biosynth"/>
    <property type="match status" value="1"/>
</dbReference>
<dbReference type="HAMAP" id="MF_00995">
    <property type="entry name" value="MqnA"/>
    <property type="match status" value="1"/>
</dbReference>
<evidence type="ECO:0000256" key="3">
    <source>
        <dbReference type="ARBA" id="ARBA00023239"/>
    </source>
</evidence>
<dbReference type="InterPro" id="IPR030868">
    <property type="entry name" value="MqnA"/>
</dbReference>
<dbReference type="Proteomes" id="UP001527882">
    <property type="component" value="Unassembled WGS sequence"/>
</dbReference>
<dbReference type="PANTHER" id="PTHR37690">
    <property type="entry name" value="CHORISMATE DEHYDRATASE"/>
    <property type="match status" value="1"/>
</dbReference>
<keyword evidence="2 4" id="KW-0474">Menaquinone biosynthesis</keyword>
<evidence type="ECO:0000313" key="6">
    <source>
        <dbReference type="Proteomes" id="UP001527882"/>
    </source>
</evidence>
<dbReference type="Gene3D" id="3.40.190.10">
    <property type="entry name" value="Periplasmic binding protein-like II"/>
    <property type="match status" value="2"/>
</dbReference>
<comment type="similarity">
    <text evidence="4">Belongs to the MqnA/MqnD family. MqnA subfamily.</text>
</comment>